<proteinExistence type="predicted"/>
<sequence>MQQSLKREDNFFRIMELRSLNSDTSSLTIEVYEPQRATPHGFVSLNLILPPTLSPTTFSQNLVLTWSKGQPGCCDRPLPDFESMATEGGLAPDAAAGAGAGAGSDGIVGGPRTPQQIASQKRLQATQAQVDEVVDIMKTNVEKVLERDQKLSELDDRADALQQGASQFEQQAGKLKRKFWLQNLKRAPPAATTRKTEHVSKIKATTSTATTTTTTATAAKKKESKRNQQMPKFMPESTPPPPPYAYPPPGMPAQVPGAAVPGAAPAAAPGAAAGGAGGASGQQTAGAALVGNLNGIHSVM</sequence>
<dbReference type="InterPro" id="IPR042855">
    <property type="entry name" value="V_SNARE_CC"/>
</dbReference>
<dbReference type="PROSITE" id="PS00417">
    <property type="entry name" value="SYNAPTOBREVIN"/>
    <property type="match status" value="1"/>
</dbReference>
<feature type="region of interest" description="Disordered" evidence="3">
    <location>
        <begin position="188"/>
        <end position="282"/>
    </location>
</feature>
<dbReference type="Proteomes" id="UP000242457">
    <property type="component" value="Unassembled WGS sequence"/>
</dbReference>
<protein>
    <submittedName>
        <fullName evidence="5">Vesicle-associated membrane protein</fullName>
    </submittedName>
</protein>
<dbReference type="Gene3D" id="1.20.5.110">
    <property type="match status" value="1"/>
</dbReference>
<dbReference type="PANTHER" id="PTHR45701">
    <property type="entry name" value="SYNAPTOBREVIN FAMILY MEMBER"/>
    <property type="match status" value="1"/>
</dbReference>
<feature type="compositionally biased region" description="Low complexity" evidence="3">
    <location>
        <begin position="252"/>
        <end position="271"/>
    </location>
</feature>
<feature type="compositionally biased region" description="Gly residues" evidence="3">
    <location>
        <begin position="98"/>
        <end position="109"/>
    </location>
</feature>
<evidence type="ECO:0000259" key="4">
    <source>
        <dbReference type="PROSITE" id="PS50892"/>
    </source>
</evidence>
<keyword evidence="1 2" id="KW-0175">Coiled coil</keyword>
<dbReference type="OrthoDB" id="10042941at2759"/>
<feature type="region of interest" description="Disordered" evidence="3">
    <location>
        <begin position="87"/>
        <end position="113"/>
    </location>
</feature>
<dbReference type="GO" id="GO:0016192">
    <property type="term" value="P:vesicle-mediated transport"/>
    <property type="evidence" value="ECO:0007669"/>
    <property type="project" value="InterPro"/>
</dbReference>
<dbReference type="PROSITE" id="PS50892">
    <property type="entry name" value="V_SNARE"/>
    <property type="match status" value="1"/>
</dbReference>
<dbReference type="EMBL" id="KZ288248">
    <property type="protein sequence ID" value="PBC31143.1"/>
    <property type="molecule type" value="Genomic_DNA"/>
</dbReference>
<dbReference type="SUPFAM" id="SSF58038">
    <property type="entry name" value="SNARE fusion complex"/>
    <property type="match status" value="1"/>
</dbReference>
<name>A0A2A3EH75_APICC</name>
<evidence type="ECO:0000313" key="6">
    <source>
        <dbReference type="Proteomes" id="UP000242457"/>
    </source>
</evidence>
<dbReference type="InterPro" id="IPR001388">
    <property type="entry name" value="Synaptobrevin-like"/>
</dbReference>
<feature type="coiled-coil region" evidence="2">
    <location>
        <begin position="151"/>
        <end position="178"/>
    </location>
</feature>
<keyword evidence="6" id="KW-1185">Reference proteome</keyword>
<dbReference type="CDD" id="cd15870">
    <property type="entry name" value="R-SNARE_VAMP2"/>
    <property type="match status" value="1"/>
</dbReference>
<feature type="compositionally biased region" description="Pro residues" evidence="3">
    <location>
        <begin position="237"/>
        <end position="251"/>
    </location>
</feature>
<dbReference type="GO" id="GO:0016020">
    <property type="term" value="C:membrane"/>
    <property type="evidence" value="ECO:0007669"/>
    <property type="project" value="InterPro"/>
</dbReference>
<feature type="compositionally biased region" description="Low complexity" evidence="3">
    <location>
        <begin position="202"/>
        <end position="218"/>
    </location>
</feature>
<accession>A0A2A3EH75</accession>
<feature type="compositionally biased region" description="Low complexity" evidence="3">
    <location>
        <begin position="88"/>
        <end position="97"/>
    </location>
</feature>
<gene>
    <name evidence="5" type="ORF">APICC_07814</name>
</gene>
<dbReference type="STRING" id="94128.A0A2A3EH75"/>
<evidence type="ECO:0000256" key="2">
    <source>
        <dbReference type="SAM" id="Coils"/>
    </source>
</evidence>
<evidence type="ECO:0000313" key="5">
    <source>
        <dbReference type="EMBL" id="PBC31143.1"/>
    </source>
</evidence>
<organism evidence="5 6">
    <name type="scientific">Apis cerana cerana</name>
    <name type="common">Oriental honeybee</name>
    <dbReference type="NCBI Taxonomy" id="94128"/>
    <lineage>
        <taxon>Eukaryota</taxon>
        <taxon>Metazoa</taxon>
        <taxon>Ecdysozoa</taxon>
        <taxon>Arthropoda</taxon>
        <taxon>Hexapoda</taxon>
        <taxon>Insecta</taxon>
        <taxon>Pterygota</taxon>
        <taxon>Neoptera</taxon>
        <taxon>Endopterygota</taxon>
        <taxon>Hymenoptera</taxon>
        <taxon>Apocrita</taxon>
        <taxon>Aculeata</taxon>
        <taxon>Apoidea</taxon>
        <taxon>Anthophila</taxon>
        <taxon>Apidae</taxon>
        <taxon>Apis</taxon>
    </lineage>
</organism>
<dbReference type="InterPro" id="IPR016444">
    <property type="entry name" value="Synaptobrevin/VAMP"/>
</dbReference>
<dbReference type="Pfam" id="PF00957">
    <property type="entry name" value="Synaptobrevin"/>
    <property type="match status" value="1"/>
</dbReference>
<feature type="domain" description="V-SNARE coiled-coil homology" evidence="4">
    <location>
        <begin position="122"/>
        <end position="182"/>
    </location>
</feature>
<evidence type="ECO:0000256" key="3">
    <source>
        <dbReference type="SAM" id="MobiDB-lite"/>
    </source>
</evidence>
<reference evidence="5 6" key="1">
    <citation type="submission" date="2014-07" db="EMBL/GenBank/DDBJ databases">
        <title>Genomic and transcriptomic analysis on Apis cerana provide comprehensive insights into honey bee biology.</title>
        <authorList>
            <person name="Diao Q."/>
            <person name="Sun L."/>
            <person name="Zheng H."/>
            <person name="Zheng H."/>
            <person name="Xu S."/>
            <person name="Wang S."/>
            <person name="Zeng Z."/>
            <person name="Hu F."/>
            <person name="Su S."/>
            <person name="Wu J."/>
        </authorList>
    </citation>
    <scope>NUCLEOTIDE SEQUENCE [LARGE SCALE GENOMIC DNA]</scope>
    <source>
        <tissue evidence="5">Pupae without intestine</tissue>
    </source>
</reference>
<dbReference type="AlphaFoldDB" id="A0A2A3EH75"/>
<dbReference type="PRINTS" id="PR00219">
    <property type="entry name" value="SYNAPTOBREVN"/>
</dbReference>
<evidence type="ECO:0000256" key="1">
    <source>
        <dbReference type="PROSITE-ProRule" id="PRU00290"/>
    </source>
</evidence>